<name>D0GP87_9FUSO</name>
<keyword evidence="7" id="KW-1185">Reference proteome</keyword>
<keyword evidence="3" id="KW-0812">Transmembrane</keyword>
<dbReference type="Pfam" id="PF04011">
    <property type="entry name" value="LemA"/>
    <property type="match status" value="1"/>
</dbReference>
<dbReference type="InterPro" id="IPR007156">
    <property type="entry name" value="MamQ_LemA"/>
</dbReference>
<dbReference type="Proteomes" id="UP000004226">
    <property type="component" value="Unassembled WGS sequence"/>
</dbReference>
<evidence type="ECO:0000256" key="3">
    <source>
        <dbReference type="ARBA" id="ARBA00022692"/>
    </source>
</evidence>
<dbReference type="InterPro" id="IPR023353">
    <property type="entry name" value="LemA-like_dom_sf"/>
</dbReference>
<dbReference type="EMBL" id="ADAD01000187">
    <property type="protein sequence ID" value="EEY34083.1"/>
    <property type="molecule type" value="Genomic_DNA"/>
</dbReference>
<organism evidence="6 7">
    <name type="scientific">Pseudoleptotrichia goodfellowii F0264</name>
    <dbReference type="NCBI Taxonomy" id="596323"/>
    <lineage>
        <taxon>Bacteria</taxon>
        <taxon>Fusobacteriati</taxon>
        <taxon>Fusobacteriota</taxon>
        <taxon>Fusobacteriia</taxon>
        <taxon>Fusobacteriales</taxon>
        <taxon>Leptotrichiaceae</taxon>
        <taxon>Pseudoleptotrichia</taxon>
    </lineage>
</organism>
<keyword evidence="4" id="KW-1133">Transmembrane helix</keyword>
<dbReference type="RefSeq" id="WP_006808295.1">
    <property type="nucleotide sequence ID" value="NZ_ADAD01000187.1"/>
</dbReference>
<dbReference type="eggNOG" id="COG1704">
    <property type="taxonomic scope" value="Bacteria"/>
</dbReference>
<dbReference type="PANTHER" id="PTHR34478:SF2">
    <property type="entry name" value="MEMBRANE PROTEIN"/>
    <property type="match status" value="1"/>
</dbReference>
<evidence type="ECO:0000256" key="2">
    <source>
        <dbReference type="ARBA" id="ARBA00008854"/>
    </source>
</evidence>
<dbReference type="SUPFAM" id="SSF140478">
    <property type="entry name" value="LemA-like"/>
    <property type="match status" value="1"/>
</dbReference>
<comment type="similarity">
    <text evidence="2">Belongs to the LemA family.</text>
</comment>
<accession>D0GP87</accession>
<dbReference type="PANTHER" id="PTHR34478">
    <property type="entry name" value="PROTEIN LEMA"/>
    <property type="match status" value="1"/>
</dbReference>
<keyword evidence="5" id="KW-0472">Membrane</keyword>
<dbReference type="AlphaFoldDB" id="D0GP87"/>
<dbReference type="GO" id="GO:0016020">
    <property type="term" value="C:membrane"/>
    <property type="evidence" value="ECO:0007669"/>
    <property type="project" value="UniProtKB-SubCell"/>
</dbReference>
<comment type="subcellular location">
    <subcellularLocation>
        <location evidence="1">Membrane</location>
        <topology evidence="1">Single-pass membrane protein</topology>
    </subcellularLocation>
</comment>
<evidence type="ECO:0000256" key="5">
    <source>
        <dbReference type="ARBA" id="ARBA00023136"/>
    </source>
</evidence>
<proteinExistence type="inferred from homology"/>
<gene>
    <name evidence="6" type="ORF">HMPREF0554_0577</name>
</gene>
<sequence length="188" mass="21552">MPILMIILAIVAVLILVGVGAYNKYIRLKNLNEEGWSGIEVYLQKRLDLIPNLVNTVKGYAAHEKETLENVVRLRSQMMSIDTKDIENIEKIQKLENEMTKTLRSIMMLQENYPDLKANENFISLQSQLSQIESEIQNSRKYYNGTARDRNTFVETFPNNILGGFLGFKKAEFFNAAEGAERAPEVKF</sequence>
<reference evidence="6 7" key="1">
    <citation type="submission" date="2009-10" db="EMBL/GenBank/DDBJ databases">
        <authorList>
            <person name="Harkins D.M."/>
            <person name="Madupu R."/>
            <person name="Durkin A.S."/>
            <person name="Torralba M."/>
            <person name="Methe B."/>
            <person name="Sutton G.G."/>
            <person name="Strausberg R.L."/>
            <person name="Nelson K.E."/>
        </authorList>
    </citation>
    <scope>NUCLEOTIDE SEQUENCE [LARGE SCALE GENOMIC DNA]</scope>
    <source>
        <strain evidence="6 7">F0264</strain>
    </source>
</reference>
<evidence type="ECO:0000313" key="6">
    <source>
        <dbReference type="EMBL" id="EEY34083.1"/>
    </source>
</evidence>
<protein>
    <submittedName>
        <fullName evidence="6">LemA family protein</fullName>
    </submittedName>
</protein>
<evidence type="ECO:0000313" key="7">
    <source>
        <dbReference type="Proteomes" id="UP000004226"/>
    </source>
</evidence>
<comment type="caution">
    <text evidence="6">The sequence shown here is derived from an EMBL/GenBank/DDBJ whole genome shotgun (WGS) entry which is preliminary data.</text>
</comment>
<evidence type="ECO:0000256" key="1">
    <source>
        <dbReference type="ARBA" id="ARBA00004167"/>
    </source>
</evidence>
<dbReference type="Gene3D" id="1.20.1440.20">
    <property type="entry name" value="LemA-like domain"/>
    <property type="match status" value="1"/>
</dbReference>
<evidence type="ECO:0000256" key="4">
    <source>
        <dbReference type="ARBA" id="ARBA00022989"/>
    </source>
</evidence>